<evidence type="ECO:0000256" key="2">
    <source>
        <dbReference type="ARBA" id="ARBA00022490"/>
    </source>
</evidence>
<feature type="compositionally biased region" description="Low complexity" evidence="4">
    <location>
        <begin position="959"/>
        <end position="970"/>
    </location>
</feature>
<evidence type="ECO:0000256" key="1">
    <source>
        <dbReference type="ARBA" id="ARBA00004496"/>
    </source>
</evidence>
<dbReference type="InterPro" id="IPR051833">
    <property type="entry name" value="TC-DDR_regulator"/>
</dbReference>
<dbReference type="EMBL" id="JAPXFL010000013">
    <property type="protein sequence ID" value="KAK9497938.1"/>
    <property type="molecule type" value="Genomic_DNA"/>
</dbReference>
<evidence type="ECO:0000313" key="5">
    <source>
        <dbReference type="EMBL" id="KAK9497941.1"/>
    </source>
</evidence>
<feature type="region of interest" description="Disordered" evidence="4">
    <location>
        <begin position="625"/>
        <end position="645"/>
    </location>
</feature>
<sequence>MHQSSKSRRAKSNVAENSTIQSTNKTTKQNDSKNEHNTKNYDKSQPTAEQMTIAQIIDTKSEDPALKDKIKQVMDATQTSADEAYTALHDSDNDPNRAVNLLLEGGRKDEWSTSSKKKKVRIPTEKNKENVTNTDVPIIASRGSGTTGVTSQERERSVERVQPSRRGRGGPSALSNGPGRGRGGMRARASGRGGSFVGGRGMRNTFRKPIETWDGCTNNTNATQPDINHDHNCSAPDEDWDSEEFTGSLANSQVFTPSTGLHEPRSVIVEDESLPNQTQVDLLDKTTHLTTESSATQNRSHTLTPSRLISHFASMQIQQQMKQTPISPNCSVVLDGTLNTRDLNQVNQADGMTSPSKMLSSLSTSDDGQSFGRGRTIHPLTKYNYLSAAIRGPSRPTMQSNMVPPLQDSNTLNDVRINRIAQTRVRPKVPPPSKIPLTAVEMPPDVGSSLGGLLDVQFGALEFGETNSESVVNSPSTPHRSPSPPTSDDLNPPVSLSHVWCQGSSTEALLTGNDRSFSPVRGSTSATNSLPTQLVDEVGVSKIGETTTVSAFYQDSQLYQSSLYTKASPQTIYNSTYCSPQQVITTNNTIYSTSSSQNTYSSSSIGTYGSGGGYANYQYSNYGSSHPPNIQTNSSNSYQSSMGMGSQSYGSGSASVYGTSGLSGSSSYSTPPYPSYSSNQHNHKSLTSTTNSKEFDSSAASVNLNSISHTASITVAPTLLSSTQTTATTKPGNISTMGKGSTMTNLPPGTLVGTHQYTIVGQGGVPYIQQPPVYYEDFQIMQQQRLPPHITNMPQATGYYEMGYQPATTRGEGLQYNLSSDGRFVRADNTSPVQVSSISQPMTNLDTLASSVYGQRRAQASGVNQSASQAGHQQPLLNPTAMPQAYAYFYGGSMIPGNFQFGGPTLYPVAAAGTTSGHNSTSGGPYGKGPSSYPAAGSYTAGIYDGTQGSGVGVGDYKSSSSASVGTAAGAPGGGPKGHSAGPPPAPSQQPPSNNPPTTSDISNIYNKSHSALSKVGSYDKQGFHCATPPPFNLSSQNSGMGPAPGYPQHLYIPTMAAHHNATLMHQQIHQDGTGSVSARSQTNPSNKVVPKTNYSSTYWTQN</sequence>
<gene>
    <name evidence="5" type="ORF">O3M35_003836</name>
</gene>
<feature type="region of interest" description="Disordered" evidence="4">
    <location>
        <begin position="348"/>
        <end position="370"/>
    </location>
</feature>
<evidence type="ECO:0008006" key="7">
    <source>
        <dbReference type="Google" id="ProtNLM"/>
    </source>
</evidence>
<dbReference type="PANTHER" id="PTHR16308">
    <property type="entry name" value="UBIQUITIN ASSOCIATED PROTEIN 2-LIKE/LINGERER"/>
    <property type="match status" value="1"/>
</dbReference>
<evidence type="ECO:0000256" key="3">
    <source>
        <dbReference type="ARBA" id="ARBA00022553"/>
    </source>
</evidence>
<feature type="region of interest" description="Disordered" evidence="4">
    <location>
        <begin position="467"/>
        <end position="496"/>
    </location>
</feature>
<reference evidence="5 6" key="1">
    <citation type="submission" date="2022-12" db="EMBL/GenBank/DDBJ databases">
        <title>Chromosome-level genome assembly of true bugs.</title>
        <authorList>
            <person name="Ma L."/>
            <person name="Li H."/>
        </authorList>
    </citation>
    <scope>NUCLEOTIDE SEQUENCE [LARGE SCALE GENOMIC DNA]</scope>
    <source>
        <strain evidence="5">Lab_2022b</strain>
    </source>
</reference>
<feature type="region of interest" description="Disordered" evidence="4">
    <location>
        <begin position="110"/>
        <end position="243"/>
    </location>
</feature>
<evidence type="ECO:0000256" key="4">
    <source>
        <dbReference type="SAM" id="MobiDB-lite"/>
    </source>
</evidence>
<dbReference type="AlphaFoldDB" id="A0AAW1CHQ2"/>
<protein>
    <recommendedName>
        <fullName evidence="7">Ubiquitin-associated protein 2</fullName>
    </recommendedName>
</protein>
<feature type="compositionally biased region" description="Polar residues" evidence="4">
    <location>
        <begin position="14"/>
        <end position="27"/>
    </location>
</feature>
<feature type="region of interest" description="Disordered" evidence="4">
    <location>
        <begin position="1069"/>
        <end position="1103"/>
    </location>
</feature>
<feature type="compositionally biased region" description="Pro residues" evidence="4">
    <location>
        <begin position="982"/>
        <end position="995"/>
    </location>
</feature>
<feature type="region of interest" description="Disordered" evidence="4">
    <location>
        <begin position="955"/>
        <end position="1005"/>
    </location>
</feature>
<feature type="compositionally biased region" description="Low complexity" evidence="4">
    <location>
        <begin position="632"/>
        <end position="645"/>
    </location>
</feature>
<feature type="compositionally biased region" description="Basic and acidic residues" evidence="4">
    <location>
        <begin position="28"/>
        <end position="42"/>
    </location>
</feature>
<dbReference type="EMBL" id="JAPXFL010000013">
    <property type="protein sequence ID" value="KAK9497941.1"/>
    <property type="molecule type" value="Genomic_DNA"/>
</dbReference>
<feature type="compositionally biased region" description="Polar residues" evidence="4">
    <location>
        <begin position="43"/>
        <end position="53"/>
    </location>
</feature>
<dbReference type="GO" id="GO:0005634">
    <property type="term" value="C:nucleus"/>
    <property type="evidence" value="ECO:0007669"/>
    <property type="project" value="TreeGrafter"/>
</dbReference>
<proteinExistence type="predicted"/>
<dbReference type="Gene3D" id="1.10.8.10">
    <property type="entry name" value="DNA helicase RuvA subunit, C-terminal domain"/>
    <property type="match status" value="1"/>
</dbReference>
<comment type="subcellular location">
    <subcellularLocation>
        <location evidence="1">Cytoplasm</location>
    </subcellularLocation>
</comment>
<comment type="caution">
    <text evidence="5">The sequence shown here is derived from an EMBL/GenBank/DDBJ whole genome shotgun (WGS) entry which is preliminary data.</text>
</comment>
<accession>A0AAW1CHQ2</accession>
<keyword evidence="2" id="KW-0963">Cytoplasm</keyword>
<keyword evidence="3" id="KW-0597">Phosphoprotein</keyword>
<organism evidence="5 6">
    <name type="scientific">Rhynocoris fuscipes</name>
    <dbReference type="NCBI Taxonomy" id="488301"/>
    <lineage>
        <taxon>Eukaryota</taxon>
        <taxon>Metazoa</taxon>
        <taxon>Ecdysozoa</taxon>
        <taxon>Arthropoda</taxon>
        <taxon>Hexapoda</taxon>
        <taxon>Insecta</taxon>
        <taxon>Pterygota</taxon>
        <taxon>Neoptera</taxon>
        <taxon>Paraneoptera</taxon>
        <taxon>Hemiptera</taxon>
        <taxon>Heteroptera</taxon>
        <taxon>Panheteroptera</taxon>
        <taxon>Cimicomorpha</taxon>
        <taxon>Reduviidae</taxon>
        <taxon>Harpactorinae</taxon>
        <taxon>Harpactorini</taxon>
        <taxon>Rhynocoris</taxon>
    </lineage>
</organism>
<dbReference type="Pfam" id="PF12478">
    <property type="entry name" value="UBAP2-Lig"/>
    <property type="match status" value="1"/>
</dbReference>
<dbReference type="PANTHER" id="PTHR16308:SF13">
    <property type="entry name" value="PROTEIN LINGERER"/>
    <property type="match status" value="1"/>
</dbReference>
<feature type="compositionally biased region" description="Gly residues" evidence="4">
    <location>
        <begin position="191"/>
        <end position="201"/>
    </location>
</feature>
<feature type="compositionally biased region" description="Low complexity" evidence="4">
    <location>
        <begin position="660"/>
        <end position="678"/>
    </location>
</feature>
<dbReference type="Proteomes" id="UP001461498">
    <property type="component" value="Unassembled WGS sequence"/>
</dbReference>
<dbReference type="InterPro" id="IPR009060">
    <property type="entry name" value="UBA-like_sf"/>
</dbReference>
<dbReference type="GO" id="GO:0005737">
    <property type="term" value="C:cytoplasm"/>
    <property type="evidence" value="ECO:0007669"/>
    <property type="project" value="UniProtKB-SubCell"/>
</dbReference>
<dbReference type="InterPro" id="IPR022166">
    <property type="entry name" value="UBAP2/Lig"/>
</dbReference>
<feature type="compositionally biased region" description="Basic residues" evidence="4">
    <location>
        <begin position="1"/>
        <end position="11"/>
    </location>
</feature>
<feature type="region of interest" description="Disordered" evidence="4">
    <location>
        <begin position="1"/>
        <end position="65"/>
    </location>
</feature>
<evidence type="ECO:0000313" key="6">
    <source>
        <dbReference type="Proteomes" id="UP001461498"/>
    </source>
</evidence>
<feature type="compositionally biased region" description="Polar residues" evidence="4">
    <location>
        <begin position="215"/>
        <end position="226"/>
    </location>
</feature>
<keyword evidence="6" id="KW-1185">Reference proteome</keyword>
<feature type="region of interest" description="Disordered" evidence="4">
    <location>
        <begin position="660"/>
        <end position="692"/>
    </location>
</feature>
<name>A0AAW1CHQ2_9HEMI</name>
<dbReference type="SUPFAM" id="SSF46934">
    <property type="entry name" value="UBA-like"/>
    <property type="match status" value="1"/>
</dbReference>
<dbReference type="CDD" id="cd14277">
    <property type="entry name" value="UBA_UBP2_like"/>
    <property type="match status" value="1"/>
</dbReference>
<feature type="compositionally biased region" description="Low complexity" evidence="4">
    <location>
        <begin position="352"/>
        <end position="365"/>
    </location>
</feature>